<organism evidence="4 5">
    <name type="scientific">Paenibacillus eucommiae</name>
    <dbReference type="NCBI Taxonomy" id="1355755"/>
    <lineage>
        <taxon>Bacteria</taxon>
        <taxon>Bacillati</taxon>
        <taxon>Bacillota</taxon>
        <taxon>Bacilli</taxon>
        <taxon>Bacillales</taxon>
        <taxon>Paenibacillaceae</taxon>
        <taxon>Paenibacillus</taxon>
    </lineage>
</organism>
<evidence type="ECO:0000259" key="3">
    <source>
        <dbReference type="PROSITE" id="PS50977"/>
    </source>
</evidence>
<feature type="DNA-binding region" description="H-T-H motif" evidence="2">
    <location>
        <begin position="32"/>
        <end position="51"/>
    </location>
</feature>
<keyword evidence="1 2" id="KW-0238">DNA-binding</keyword>
<dbReference type="Pfam" id="PF00440">
    <property type="entry name" value="TetR_N"/>
    <property type="match status" value="1"/>
</dbReference>
<dbReference type="InterPro" id="IPR001647">
    <property type="entry name" value="HTH_TetR"/>
</dbReference>
<dbReference type="InterPro" id="IPR050624">
    <property type="entry name" value="HTH-type_Tx_Regulator"/>
</dbReference>
<reference evidence="4 5" key="1">
    <citation type="submission" date="2021-03" db="EMBL/GenBank/DDBJ databases">
        <title>Genomic Encyclopedia of Type Strains, Phase IV (KMG-IV): sequencing the most valuable type-strain genomes for metagenomic binning, comparative biology and taxonomic classification.</title>
        <authorList>
            <person name="Goeker M."/>
        </authorList>
    </citation>
    <scope>NUCLEOTIDE SEQUENCE [LARGE SCALE GENOMIC DNA]</scope>
    <source>
        <strain evidence="4 5">DSM 26048</strain>
    </source>
</reference>
<name>A0ABS4IP81_9BACL</name>
<dbReference type="Gene3D" id="1.10.357.10">
    <property type="entry name" value="Tetracycline Repressor, domain 2"/>
    <property type="match status" value="1"/>
</dbReference>
<dbReference type="Gene3D" id="1.10.10.60">
    <property type="entry name" value="Homeodomain-like"/>
    <property type="match status" value="1"/>
</dbReference>
<feature type="domain" description="HTH tetR-type" evidence="3">
    <location>
        <begin position="9"/>
        <end position="69"/>
    </location>
</feature>
<evidence type="ECO:0000313" key="5">
    <source>
        <dbReference type="Proteomes" id="UP001519287"/>
    </source>
</evidence>
<sequence>MNGFEKRAERIKEKIIQNTFEMLKTWEPKRIRVADIAKKANVSQVTIYNYFGSKEALLREVFKDYLNKTTAEFEAYIDEKHSLKEIVQYSIMRGKGASQTLPYNVLRDLMTEDAELYRYIEEYKGKVMPIMIRLINEGKERGEMSSKISTPTILTFIDMFFRHSQQLLDIAKEHGDIEQFVEELNYLFFYGISGKDE</sequence>
<protein>
    <submittedName>
        <fullName evidence="4">AcrR family transcriptional regulator</fullName>
    </submittedName>
</protein>
<comment type="caution">
    <text evidence="4">The sequence shown here is derived from an EMBL/GenBank/DDBJ whole genome shotgun (WGS) entry which is preliminary data.</text>
</comment>
<dbReference type="InterPro" id="IPR036271">
    <property type="entry name" value="Tet_transcr_reg_TetR-rel_C_sf"/>
</dbReference>
<dbReference type="PANTHER" id="PTHR43479:SF21">
    <property type="entry name" value="TRANSCRIPTIONAL REGULATOR, TETR FAMILY"/>
    <property type="match status" value="1"/>
</dbReference>
<evidence type="ECO:0000256" key="2">
    <source>
        <dbReference type="PROSITE-ProRule" id="PRU00335"/>
    </source>
</evidence>
<dbReference type="Proteomes" id="UP001519287">
    <property type="component" value="Unassembled WGS sequence"/>
</dbReference>
<gene>
    <name evidence="4" type="ORF">J2Z66_000959</name>
</gene>
<keyword evidence="5" id="KW-1185">Reference proteome</keyword>
<accession>A0ABS4IP81</accession>
<evidence type="ECO:0000256" key="1">
    <source>
        <dbReference type="ARBA" id="ARBA00023125"/>
    </source>
</evidence>
<dbReference type="PROSITE" id="PS50977">
    <property type="entry name" value="HTH_TETR_2"/>
    <property type="match status" value="1"/>
</dbReference>
<evidence type="ECO:0000313" key="4">
    <source>
        <dbReference type="EMBL" id="MBP1989364.1"/>
    </source>
</evidence>
<dbReference type="SUPFAM" id="SSF48498">
    <property type="entry name" value="Tetracyclin repressor-like, C-terminal domain"/>
    <property type="match status" value="1"/>
</dbReference>
<dbReference type="SUPFAM" id="SSF46689">
    <property type="entry name" value="Homeodomain-like"/>
    <property type="match status" value="1"/>
</dbReference>
<dbReference type="RefSeq" id="WP_209970183.1">
    <property type="nucleotide sequence ID" value="NZ_JAGGLB010000002.1"/>
</dbReference>
<proteinExistence type="predicted"/>
<dbReference type="EMBL" id="JAGGLB010000002">
    <property type="protein sequence ID" value="MBP1989364.1"/>
    <property type="molecule type" value="Genomic_DNA"/>
</dbReference>
<dbReference type="PANTHER" id="PTHR43479">
    <property type="entry name" value="ACREF/ENVCD OPERON REPRESSOR-RELATED"/>
    <property type="match status" value="1"/>
</dbReference>
<dbReference type="InterPro" id="IPR009057">
    <property type="entry name" value="Homeodomain-like_sf"/>
</dbReference>